<dbReference type="UniPathway" id="UPA00196"/>
<comment type="pathway">
    <text evidence="2">Glycolipid biosynthesis; glycosylphosphatidylinositol-anchor biosynthesis.</text>
</comment>
<sequence length="409" mass="46104">MTAVRPAVPKDEPSASGWRSRLRSLPLPSWLRLPSWVRPRPQDLEVLAWWVLTRLGVLLVALTAPWVFHGEGKVPPFLERWKQWDFWHFDHIARNGYFDPNWEDPVEAFFPGLPMLMRLGHLLGVPSVVAGLAVSFLAGGVAAVALARLADLEWGEGAGRRAALMWMVAPPAIFLAAPYTESLFLGFAIPAWLAARRGHWGVATVLAAGASSVRVSGLFLALALVVEFLTSPKRREWINGLWLIVPFVPLLAYMTYLRIRTGDWLRWYHAQEEGWYRGFTAPHEAFLHTWSAATGRLKFANVTDAMQANFEWMFRAELVAMVVGLVVTAVLLALRRWSEATWIGVQVAAFASSYWFFSVPRATLLWFPLWIGLGALAVRWVWVWRAYLMLAVPLFGVWAAAYVTGRWSG</sequence>
<comment type="caution">
    <text evidence="11">The sequence shown here is derived from an EMBL/GenBank/DDBJ whole genome shotgun (WGS) entry which is preliminary data.</text>
</comment>
<feature type="transmembrane region" description="Helical" evidence="10">
    <location>
        <begin position="387"/>
        <end position="405"/>
    </location>
</feature>
<evidence type="ECO:0000313" key="11">
    <source>
        <dbReference type="EMBL" id="REF36461.1"/>
    </source>
</evidence>
<dbReference type="GO" id="GO:0000009">
    <property type="term" value="F:alpha-1,6-mannosyltransferase activity"/>
    <property type="evidence" value="ECO:0007669"/>
    <property type="project" value="InterPro"/>
</dbReference>
<reference evidence="11 12" key="1">
    <citation type="submission" date="2018-08" db="EMBL/GenBank/DDBJ databases">
        <title>Sequencing the genomes of 1000 actinobacteria strains.</title>
        <authorList>
            <person name="Klenk H.-P."/>
        </authorList>
    </citation>
    <scope>NUCLEOTIDE SEQUENCE [LARGE SCALE GENOMIC DNA]</scope>
    <source>
        <strain evidence="11 12">DSM 22891</strain>
    </source>
</reference>
<feature type="transmembrane region" description="Helical" evidence="10">
    <location>
        <begin position="237"/>
        <end position="256"/>
    </location>
</feature>
<gene>
    <name evidence="11" type="ORF">DFJ64_1869</name>
</gene>
<dbReference type="GO" id="GO:0006506">
    <property type="term" value="P:GPI anchor biosynthetic process"/>
    <property type="evidence" value="ECO:0007669"/>
    <property type="project" value="UniProtKB-UniPathway"/>
</dbReference>
<feature type="transmembrane region" description="Helical" evidence="10">
    <location>
        <begin position="312"/>
        <end position="333"/>
    </location>
</feature>
<dbReference type="GO" id="GO:0004376">
    <property type="term" value="F:GPI mannosyltransferase activity"/>
    <property type="evidence" value="ECO:0007669"/>
    <property type="project" value="InterPro"/>
</dbReference>
<dbReference type="EMBL" id="QTUC01000001">
    <property type="protein sequence ID" value="REF36461.1"/>
    <property type="molecule type" value="Genomic_DNA"/>
</dbReference>
<dbReference type="GO" id="GO:0031501">
    <property type="term" value="C:mannosyltransferase complex"/>
    <property type="evidence" value="ECO:0007669"/>
    <property type="project" value="TreeGrafter"/>
</dbReference>
<evidence type="ECO:0000256" key="8">
    <source>
        <dbReference type="ARBA" id="ARBA00022989"/>
    </source>
</evidence>
<proteinExistence type="predicted"/>
<dbReference type="InterPro" id="IPR007315">
    <property type="entry name" value="PIG-V/Gpi18"/>
</dbReference>
<name>A0A3D9VGL7_THECX</name>
<organism evidence="11 12">
    <name type="scientific">Thermasporomyces composti</name>
    <dbReference type="NCBI Taxonomy" id="696763"/>
    <lineage>
        <taxon>Bacteria</taxon>
        <taxon>Bacillati</taxon>
        <taxon>Actinomycetota</taxon>
        <taxon>Actinomycetes</taxon>
        <taxon>Propionibacteriales</taxon>
        <taxon>Nocardioidaceae</taxon>
        <taxon>Thermasporomyces</taxon>
    </lineage>
</organism>
<keyword evidence="12" id="KW-1185">Reference proteome</keyword>
<evidence type="ECO:0000256" key="10">
    <source>
        <dbReference type="SAM" id="Phobius"/>
    </source>
</evidence>
<keyword evidence="9 10" id="KW-0472">Membrane</keyword>
<keyword evidence="8 10" id="KW-1133">Transmembrane helix</keyword>
<dbReference type="Proteomes" id="UP000256485">
    <property type="component" value="Unassembled WGS sequence"/>
</dbReference>
<accession>A0A3D9VGL7</accession>
<evidence type="ECO:0000256" key="2">
    <source>
        <dbReference type="ARBA" id="ARBA00004687"/>
    </source>
</evidence>
<dbReference type="Pfam" id="PF04188">
    <property type="entry name" value="Mannosyl_trans2"/>
    <property type="match status" value="1"/>
</dbReference>
<keyword evidence="6 10" id="KW-0812">Transmembrane</keyword>
<comment type="subcellular location">
    <subcellularLocation>
        <location evidence="1">Endoplasmic reticulum membrane</location>
        <topology evidence="1">Multi-pass membrane protein</topology>
    </subcellularLocation>
</comment>
<keyword evidence="7" id="KW-0256">Endoplasmic reticulum</keyword>
<dbReference type="AlphaFoldDB" id="A0A3D9VGL7"/>
<feature type="transmembrane region" description="Helical" evidence="10">
    <location>
        <begin position="200"/>
        <end position="225"/>
    </location>
</feature>
<evidence type="ECO:0000256" key="4">
    <source>
        <dbReference type="ARBA" id="ARBA00022676"/>
    </source>
</evidence>
<feature type="transmembrane region" description="Helical" evidence="10">
    <location>
        <begin position="123"/>
        <end position="150"/>
    </location>
</feature>
<evidence type="ECO:0000256" key="7">
    <source>
        <dbReference type="ARBA" id="ARBA00022824"/>
    </source>
</evidence>
<protein>
    <submittedName>
        <fullName evidence="11">Mannosyltransferase PIG-V</fullName>
    </submittedName>
</protein>
<keyword evidence="5 11" id="KW-0808">Transferase</keyword>
<evidence type="ECO:0000256" key="6">
    <source>
        <dbReference type="ARBA" id="ARBA00022692"/>
    </source>
</evidence>
<dbReference type="PANTHER" id="PTHR12468:SF2">
    <property type="entry name" value="GPI MANNOSYLTRANSFERASE 2"/>
    <property type="match status" value="1"/>
</dbReference>
<dbReference type="GO" id="GO:0016020">
    <property type="term" value="C:membrane"/>
    <property type="evidence" value="ECO:0007669"/>
    <property type="project" value="GOC"/>
</dbReference>
<keyword evidence="4 11" id="KW-0328">Glycosyltransferase</keyword>
<evidence type="ECO:0000313" key="12">
    <source>
        <dbReference type="Proteomes" id="UP000256485"/>
    </source>
</evidence>
<evidence type="ECO:0000256" key="5">
    <source>
        <dbReference type="ARBA" id="ARBA00022679"/>
    </source>
</evidence>
<feature type="transmembrane region" description="Helical" evidence="10">
    <location>
        <begin position="47"/>
        <end position="68"/>
    </location>
</feature>
<feature type="transmembrane region" description="Helical" evidence="10">
    <location>
        <begin position="363"/>
        <end position="382"/>
    </location>
</feature>
<dbReference type="PANTHER" id="PTHR12468">
    <property type="entry name" value="GPI MANNOSYLTRANSFERASE 2"/>
    <property type="match status" value="1"/>
</dbReference>
<keyword evidence="3" id="KW-0337">GPI-anchor biosynthesis</keyword>
<evidence type="ECO:0000256" key="9">
    <source>
        <dbReference type="ARBA" id="ARBA00023136"/>
    </source>
</evidence>
<evidence type="ECO:0000256" key="1">
    <source>
        <dbReference type="ARBA" id="ARBA00004477"/>
    </source>
</evidence>
<evidence type="ECO:0000256" key="3">
    <source>
        <dbReference type="ARBA" id="ARBA00022502"/>
    </source>
</evidence>